<keyword evidence="1" id="KW-0732">Signal</keyword>
<evidence type="ECO:0000313" key="4">
    <source>
        <dbReference type="EMBL" id="MEZ0476281.1"/>
    </source>
</evidence>
<dbReference type="Pfam" id="PF13204">
    <property type="entry name" value="Apiosidase"/>
    <property type="match status" value="1"/>
</dbReference>
<feature type="signal peptide" evidence="1">
    <location>
        <begin position="1"/>
        <end position="25"/>
    </location>
</feature>
<dbReference type="EMBL" id="JBFWIC010000031">
    <property type="protein sequence ID" value="MEZ0476281.1"/>
    <property type="molecule type" value="Genomic_DNA"/>
</dbReference>
<keyword evidence="4" id="KW-0378">Hydrolase</keyword>
<sequence length="460" mass="51240">MSRRSLRSFSSAAALLLALSLSAVAAADAFAQGRLKVSPNGRYLQREDGAPFFYLGDTAWQLFHRLDREEADRYLRDRAEKGFTVIQAVALAELNGLREPNAYGELPLVDLDPARPNEAYFEHVDHIVRRANELGLVVGLLPSWGRYWREGDARIFTPEGAKAYGRFLGARYRNDDVIWILGGDSNVRTASERAIIDAMAAGLRSGDGGTHLITFHPRGPGLSSVQLRDAPWLDFYMNQSSHAAPNHDTGLYAEHDRALRPRRPTIDGEPRYEQIPVGFYNQGNNPHVRFGDDDVRQAAWWSVLAGAAGHTYGDNNVWQMWTPGRQPAIGGNVPWHEALHHPGARQMGLLRRFMEAHRFQTLVPDQSILLDGPIAGAAKIRVARAADGSRIIVYSPRGEQFTLDLGLIRSPSHAQSWFDPRYGTAYEFRPEEQSQGIQTFTPPSSGPGEDWVLVIEALDD</sequence>
<accession>A0ABV4HU54</accession>
<comment type="caution">
    <text evidence="4">The sequence shown here is derived from an EMBL/GenBank/DDBJ whole genome shotgun (WGS) entry which is preliminary data.</text>
</comment>
<dbReference type="PANTHER" id="PTHR37836:SF3">
    <property type="entry name" value="ENDOGLUCANASE"/>
    <property type="match status" value="1"/>
</dbReference>
<reference evidence="4 5" key="1">
    <citation type="submission" date="2024-07" db="EMBL/GenBank/DDBJ databases">
        <title>Luteimonas salilacus sp. nov., isolated from the shore soil of Salt Lake in Tibet of China.</title>
        <authorList>
            <person name="Zhang X."/>
            <person name="Li A."/>
        </authorList>
    </citation>
    <scope>NUCLEOTIDE SEQUENCE [LARGE SCALE GENOMIC DNA]</scope>
    <source>
        <strain evidence="4 5">B3-2-R+30</strain>
    </source>
</reference>
<feature type="domain" description="Putative collagen-binding" evidence="2">
    <location>
        <begin position="363"/>
        <end position="456"/>
    </location>
</feature>
<dbReference type="RefSeq" id="WP_370563439.1">
    <property type="nucleotide sequence ID" value="NZ_JBFWIB010000004.1"/>
</dbReference>
<dbReference type="Proteomes" id="UP001566331">
    <property type="component" value="Unassembled WGS sequence"/>
</dbReference>
<evidence type="ECO:0000259" key="3">
    <source>
        <dbReference type="Pfam" id="PF13204"/>
    </source>
</evidence>
<keyword evidence="5" id="KW-1185">Reference proteome</keyword>
<dbReference type="InterPro" id="IPR025277">
    <property type="entry name" value="Apiosidase-like_cat_dom"/>
</dbReference>
<dbReference type="SUPFAM" id="SSF51445">
    <property type="entry name" value="(Trans)glycosidases"/>
    <property type="match status" value="1"/>
</dbReference>
<proteinExistence type="predicted"/>
<feature type="chain" id="PRO_5046239994" evidence="1">
    <location>
        <begin position="26"/>
        <end position="460"/>
    </location>
</feature>
<evidence type="ECO:0000256" key="1">
    <source>
        <dbReference type="SAM" id="SignalP"/>
    </source>
</evidence>
<dbReference type="Gene3D" id="3.20.20.80">
    <property type="entry name" value="Glycosidases"/>
    <property type="match status" value="1"/>
</dbReference>
<organism evidence="4 5">
    <name type="scientific">Luteimonas salinilitoris</name>
    <dbReference type="NCBI Taxonomy" id="3237697"/>
    <lineage>
        <taxon>Bacteria</taxon>
        <taxon>Pseudomonadati</taxon>
        <taxon>Pseudomonadota</taxon>
        <taxon>Gammaproteobacteria</taxon>
        <taxon>Lysobacterales</taxon>
        <taxon>Lysobacteraceae</taxon>
        <taxon>Luteimonas</taxon>
    </lineage>
</organism>
<feature type="domain" description="Apiosidase-like catalytic" evidence="3">
    <location>
        <begin position="38"/>
        <end position="359"/>
    </location>
</feature>
<dbReference type="PANTHER" id="PTHR37836">
    <property type="entry name" value="LMO1036 PROTEIN"/>
    <property type="match status" value="1"/>
</dbReference>
<dbReference type="InterPro" id="IPR024749">
    <property type="entry name" value="Collagen-bd_put"/>
</dbReference>
<gene>
    <name evidence="4" type="ORF">AB6713_16920</name>
</gene>
<evidence type="ECO:0000259" key="2">
    <source>
        <dbReference type="Pfam" id="PF12904"/>
    </source>
</evidence>
<dbReference type="Pfam" id="PF12904">
    <property type="entry name" value="Collagen_bind_2"/>
    <property type="match status" value="1"/>
</dbReference>
<dbReference type="GO" id="GO:0016787">
    <property type="term" value="F:hydrolase activity"/>
    <property type="evidence" value="ECO:0007669"/>
    <property type="project" value="UniProtKB-KW"/>
</dbReference>
<name>A0ABV4HU54_9GAMM</name>
<protein>
    <submittedName>
        <fullName evidence="4">Glycoside hydrolase family 140 protein</fullName>
    </submittedName>
</protein>
<dbReference type="InterPro" id="IPR017853">
    <property type="entry name" value="GH"/>
</dbReference>
<evidence type="ECO:0000313" key="5">
    <source>
        <dbReference type="Proteomes" id="UP001566331"/>
    </source>
</evidence>